<proteinExistence type="predicted"/>
<feature type="chain" id="PRO_5041349961" evidence="1">
    <location>
        <begin position="20"/>
        <end position="129"/>
    </location>
</feature>
<dbReference type="Proteomes" id="UP001172102">
    <property type="component" value="Unassembled WGS sequence"/>
</dbReference>
<dbReference type="Gene3D" id="2.60.20.10">
    <property type="entry name" value="Crystallins"/>
    <property type="match status" value="1"/>
</dbReference>
<sequence>MRTAMISVAFAALAQLSVALPALGQQFAEASEVAARSNVARAITHLYVCDSLNFQGRCENLETETNRCYNLFNNWNDVISSLGPDHGTTCTIYENFDCQGRTVGGIVNPGLFNLNEWNFNDITSSYRCS</sequence>
<dbReference type="SUPFAM" id="SSF49695">
    <property type="entry name" value="gamma-Crystallin-like"/>
    <property type="match status" value="1"/>
</dbReference>
<comment type="caution">
    <text evidence="2">The sequence shown here is derived from an EMBL/GenBank/DDBJ whole genome shotgun (WGS) entry which is preliminary data.</text>
</comment>
<keyword evidence="3" id="KW-1185">Reference proteome</keyword>
<name>A0AA40BB58_9PEZI</name>
<feature type="signal peptide" evidence="1">
    <location>
        <begin position="1"/>
        <end position="19"/>
    </location>
</feature>
<dbReference type="AlphaFoldDB" id="A0AA40BB58"/>
<protein>
    <submittedName>
        <fullName evidence="2">Uncharacterized protein</fullName>
    </submittedName>
</protein>
<evidence type="ECO:0000256" key="1">
    <source>
        <dbReference type="SAM" id="SignalP"/>
    </source>
</evidence>
<accession>A0AA40BB58</accession>
<keyword evidence="1" id="KW-0732">Signal</keyword>
<evidence type="ECO:0000313" key="3">
    <source>
        <dbReference type="Proteomes" id="UP001172102"/>
    </source>
</evidence>
<dbReference type="InterPro" id="IPR011024">
    <property type="entry name" value="G_crystallin-like"/>
</dbReference>
<dbReference type="EMBL" id="JAUKUA010000001">
    <property type="protein sequence ID" value="KAK0730889.1"/>
    <property type="molecule type" value="Genomic_DNA"/>
</dbReference>
<gene>
    <name evidence="2" type="ORF">B0H67DRAFT_639338</name>
</gene>
<organism evidence="2 3">
    <name type="scientific">Lasiosphaeris hirsuta</name>
    <dbReference type="NCBI Taxonomy" id="260670"/>
    <lineage>
        <taxon>Eukaryota</taxon>
        <taxon>Fungi</taxon>
        <taxon>Dikarya</taxon>
        <taxon>Ascomycota</taxon>
        <taxon>Pezizomycotina</taxon>
        <taxon>Sordariomycetes</taxon>
        <taxon>Sordariomycetidae</taxon>
        <taxon>Sordariales</taxon>
        <taxon>Lasiosphaeriaceae</taxon>
        <taxon>Lasiosphaeris</taxon>
    </lineage>
</organism>
<evidence type="ECO:0000313" key="2">
    <source>
        <dbReference type="EMBL" id="KAK0730889.1"/>
    </source>
</evidence>
<reference evidence="2" key="1">
    <citation type="submission" date="2023-06" db="EMBL/GenBank/DDBJ databases">
        <title>Genome-scale phylogeny and comparative genomics of the fungal order Sordariales.</title>
        <authorList>
            <consortium name="Lawrence Berkeley National Laboratory"/>
            <person name="Hensen N."/>
            <person name="Bonometti L."/>
            <person name="Westerberg I."/>
            <person name="Brannstrom I.O."/>
            <person name="Guillou S."/>
            <person name="Cros-Aarteil S."/>
            <person name="Calhoun S."/>
            <person name="Haridas S."/>
            <person name="Kuo A."/>
            <person name="Mondo S."/>
            <person name="Pangilinan J."/>
            <person name="Riley R."/>
            <person name="Labutti K."/>
            <person name="Andreopoulos B."/>
            <person name="Lipzen A."/>
            <person name="Chen C."/>
            <person name="Yanf M."/>
            <person name="Daum C."/>
            <person name="Ng V."/>
            <person name="Clum A."/>
            <person name="Steindorff A."/>
            <person name="Ohm R."/>
            <person name="Martin F."/>
            <person name="Silar P."/>
            <person name="Natvig D."/>
            <person name="Lalanne C."/>
            <person name="Gautier V."/>
            <person name="Ament-Velasquez S.L."/>
            <person name="Kruys A."/>
            <person name="Hutchinson M.I."/>
            <person name="Powell A.J."/>
            <person name="Barry K."/>
            <person name="Miller A.N."/>
            <person name="Grigoriev I.V."/>
            <person name="Debuchy R."/>
            <person name="Gladieux P."/>
            <person name="Thoren M.H."/>
            <person name="Johannesson H."/>
        </authorList>
    </citation>
    <scope>NUCLEOTIDE SEQUENCE</scope>
    <source>
        <strain evidence="2">SMH4607-1</strain>
    </source>
</reference>